<keyword evidence="7" id="KW-1185">Reference proteome</keyword>
<feature type="transmembrane region" description="Helical" evidence="5">
    <location>
        <begin position="166"/>
        <end position="187"/>
    </location>
</feature>
<evidence type="ECO:0000256" key="2">
    <source>
        <dbReference type="ARBA" id="ARBA00022692"/>
    </source>
</evidence>
<proteinExistence type="predicted"/>
<dbReference type="EMBL" id="CAJZBQ010000030">
    <property type="protein sequence ID" value="CAG9322020.1"/>
    <property type="molecule type" value="Genomic_DNA"/>
</dbReference>
<dbReference type="Pfam" id="PF02535">
    <property type="entry name" value="Zip"/>
    <property type="match status" value="1"/>
</dbReference>
<dbReference type="GO" id="GO:0005385">
    <property type="term" value="F:zinc ion transmembrane transporter activity"/>
    <property type="evidence" value="ECO:0007669"/>
    <property type="project" value="TreeGrafter"/>
</dbReference>
<name>A0AAU9JJX8_9CILI</name>
<evidence type="ECO:0000313" key="7">
    <source>
        <dbReference type="Proteomes" id="UP001162131"/>
    </source>
</evidence>
<keyword evidence="4 5" id="KW-0472">Membrane</keyword>
<feature type="transmembrane region" description="Helical" evidence="5">
    <location>
        <begin position="199"/>
        <end position="219"/>
    </location>
</feature>
<evidence type="ECO:0000256" key="3">
    <source>
        <dbReference type="ARBA" id="ARBA00022989"/>
    </source>
</evidence>
<dbReference type="PANTHER" id="PTHR11040:SF44">
    <property type="entry name" value="PROTEIN ZNTC-RELATED"/>
    <property type="match status" value="1"/>
</dbReference>
<feature type="transmembrane region" description="Helical" evidence="5">
    <location>
        <begin position="35"/>
        <end position="56"/>
    </location>
</feature>
<keyword evidence="3 5" id="KW-1133">Transmembrane helix</keyword>
<comment type="subcellular location">
    <subcellularLocation>
        <location evidence="1">Membrane</location>
        <topology evidence="1">Multi-pass membrane protein</topology>
    </subcellularLocation>
</comment>
<reference evidence="6" key="1">
    <citation type="submission" date="2021-09" db="EMBL/GenBank/DDBJ databases">
        <authorList>
            <consortium name="AG Swart"/>
            <person name="Singh M."/>
            <person name="Singh A."/>
            <person name="Seah K."/>
            <person name="Emmerich C."/>
        </authorList>
    </citation>
    <scope>NUCLEOTIDE SEQUENCE</scope>
    <source>
        <strain evidence="6">ATCC30299</strain>
    </source>
</reference>
<feature type="transmembrane region" description="Helical" evidence="5">
    <location>
        <begin position="254"/>
        <end position="275"/>
    </location>
</feature>
<dbReference type="PANTHER" id="PTHR11040">
    <property type="entry name" value="ZINC/IRON TRANSPORTER"/>
    <property type="match status" value="1"/>
</dbReference>
<evidence type="ECO:0000313" key="6">
    <source>
        <dbReference type="EMBL" id="CAG9322020.1"/>
    </source>
</evidence>
<comment type="caution">
    <text evidence="6">The sequence shown here is derived from an EMBL/GenBank/DDBJ whole genome shotgun (WGS) entry which is preliminary data.</text>
</comment>
<feature type="transmembrane region" description="Helical" evidence="5">
    <location>
        <begin position="6"/>
        <end position="28"/>
    </location>
</feature>
<evidence type="ECO:0000256" key="4">
    <source>
        <dbReference type="ARBA" id="ARBA00023136"/>
    </source>
</evidence>
<dbReference type="AlphaFoldDB" id="A0AAU9JJX8"/>
<evidence type="ECO:0000256" key="1">
    <source>
        <dbReference type="ARBA" id="ARBA00004141"/>
    </source>
</evidence>
<feature type="transmembrane region" description="Helical" evidence="5">
    <location>
        <begin position="68"/>
        <end position="86"/>
    </location>
</feature>
<dbReference type="Proteomes" id="UP001162131">
    <property type="component" value="Unassembled WGS sequence"/>
</dbReference>
<protein>
    <submittedName>
        <fullName evidence="6">Uncharacterized protein</fullName>
    </submittedName>
</protein>
<sequence length="310" mass="34250">MDLYNWKILSLSLILFLSILVGLTAYALKKIPSRLTGIFNSFAGGTFLAIALLHLLPEGVEKLQEFKVLPLGFLIALIGYFFILFIDKIAFSDHHLVTHGNQHVDLGVHNHQPGIDEEETRLKHVISTRDRVVCHLGSGCGENCGSVCEELRKPFLDKCNKWHTSYVSSVLLIIALSLHGILEGFAIGLQENSKDLMNLTIAVTIHKVPEILALCISLGDMTQKHAFASVSLLIMASPIGIVMGMLVMKYISTFMIGVLLSFTTGTFLYISASEIVVEEFAISKNKWAKFSSLMLGATAITLMLFLEEHE</sequence>
<evidence type="ECO:0000256" key="5">
    <source>
        <dbReference type="SAM" id="Phobius"/>
    </source>
</evidence>
<accession>A0AAU9JJX8</accession>
<feature type="transmembrane region" description="Helical" evidence="5">
    <location>
        <begin position="226"/>
        <end position="248"/>
    </location>
</feature>
<dbReference type="InterPro" id="IPR003689">
    <property type="entry name" value="ZIP"/>
</dbReference>
<organism evidence="6 7">
    <name type="scientific">Blepharisma stoltei</name>
    <dbReference type="NCBI Taxonomy" id="1481888"/>
    <lineage>
        <taxon>Eukaryota</taxon>
        <taxon>Sar</taxon>
        <taxon>Alveolata</taxon>
        <taxon>Ciliophora</taxon>
        <taxon>Postciliodesmatophora</taxon>
        <taxon>Heterotrichea</taxon>
        <taxon>Heterotrichida</taxon>
        <taxon>Blepharismidae</taxon>
        <taxon>Blepharisma</taxon>
    </lineage>
</organism>
<gene>
    <name evidence="6" type="ORF">BSTOLATCC_MIC30402</name>
</gene>
<keyword evidence="2 5" id="KW-0812">Transmembrane</keyword>
<feature type="transmembrane region" description="Helical" evidence="5">
    <location>
        <begin position="287"/>
        <end position="306"/>
    </location>
</feature>
<dbReference type="GO" id="GO:0016020">
    <property type="term" value="C:membrane"/>
    <property type="evidence" value="ECO:0007669"/>
    <property type="project" value="UniProtKB-SubCell"/>
</dbReference>